<dbReference type="NCBIfam" id="TIGR02532">
    <property type="entry name" value="IV_pilin_GFxxxE"/>
    <property type="match status" value="1"/>
</dbReference>
<dbReference type="Pfam" id="PF07596">
    <property type="entry name" value="SBP_bac_10"/>
    <property type="match status" value="1"/>
</dbReference>
<accession>A0A5C5UX52</accession>
<dbReference type="InterPro" id="IPR012902">
    <property type="entry name" value="N_methyl_site"/>
</dbReference>
<proteinExistence type="predicted"/>
<evidence type="ECO:0000313" key="2">
    <source>
        <dbReference type="EMBL" id="TWT30768.1"/>
    </source>
</evidence>
<evidence type="ECO:0000259" key="1">
    <source>
        <dbReference type="Pfam" id="PF07596"/>
    </source>
</evidence>
<dbReference type="AlphaFoldDB" id="A0A5C5UX52"/>
<dbReference type="SUPFAM" id="SSF54523">
    <property type="entry name" value="Pili subunits"/>
    <property type="match status" value="1"/>
</dbReference>
<evidence type="ECO:0000313" key="3">
    <source>
        <dbReference type="Proteomes" id="UP000318878"/>
    </source>
</evidence>
<comment type="caution">
    <text evidence="2">The sequence shown here is derived from an EMBL/GenBank/DDBJ whole genome shotgun (WGS) entry which is preliminary data.</text>
</comment>
<sequence>MSLARRGFTLVELLVVIAIIGVLAGLLLPAVNYARETARQATCMNNQRQLALGVAMHVDNKKRYPGYVEAQLGAVDITWIQSIFPYIEQPALASNWKSVSATPAAGSPLLPQLDLLICPSNREDWLGPFNSYCGNGGLASEGLSVNPSNSYVPENTENGIFIYRGSYLGNKPQVSDATIKDGLSTTMLLSENLQASNWNETTTALQAGGVDPATYGRKTGVVMSWFTSGGSVATPGPTSWMPINGLKYDEARGTAPRPSSEHSGVVIAAMADGSVTRISEKIGYAVYAQLLVTDGTKVRDGGSGPLTYVLNDADYKN</sequence>
<dbReference type="PROSITE" id="PS00409">
    <property type="entry name" value="PROKAR_NTER_METHYL"/>
    <property type="match status" value="1"/>
</dbReference>
<dbReference type="Gene3D" id="3.30.700.10">
    <property type="entry name" value="Glycoprotein, Type 4 Pilin"/>
    <property type="match status" value="1"/>
</dbReference>
<dbReference type="Proteomes" id="UP000318878">
    <property type="component" value="Unassembled WGS sequence"/>
</dbReference>
<reference evidence="2 3" key="1">
    <citation type="submission" date="2019-02" db="EMBL/GenBank/DDBJ databases">
        <title>Deep-cultivation of Planctomycetes and their phenomic and genomic characterization uncovers novel biology.</title>
        <authorList>
            <person name="Wiegand S."/>
            <person name="Jogler M."/>
            <person name="Boedeker C."/>
            <person name="Pinto D."/>
            <person name="Vollmers J."/>
            <person name="Rivas-Marin E."/>
            <person name="Kohn T."/>
            <person name="Peeters S.H."/>
            <person name="Heuer A."/>
            <person name="Rast P."/>
            <person name="Oberbeckmann S."/>
            <person name="Bunk B."/>
            <person name="Jeske O."/>
            <person name="Meyerdierks A."/>
            <person name="Storesund J.E."/>
            <person name="Kallscheuer N."/>
            <person name="Luecker S."/>
            <person name="Lage O.M."/>
            <person name="Pohl T."/>
            <person name="Merkel B.J."/>
            <person name="Hornburger P."/>
            <person name="Mueller R.-W."/>
            <person name="Bruemmer F."/>
            <person name="Labrenz M."/>
            <person name="Spormann A.M."/>
            <person name="Op Den Camp H."/>
            <person name="Overmann J."/>
            <person name="Amann R."/>
            <person name="Jetten M.S.M."/>
            <person name="Mascher T."/>
            <person name="Medema M.H."/>
            <person name="Devos D.P."/>
            <person name="Kaster A.-K."/>
            <person name="Ovreas L."/>
            <person name="Rohde M."/>
            <person name="Galperin M.Y."/>
            <person name="Jogler C."/>
        </authorList>
    </citation>
    <scope>NUCLEOTIDE SEQUENCE [LARGE SCALE GENOMIC DNA]</scope>
    <source>
        <strain evidence="2 3">Enr8</strain>
    </source>
</reference>
<gene>
    <name evidence="2" type="ORF">Enr8_42930</name>
</gene>
<dbReference type="OrthoDB" id="269098at2"/>
<dbReference type="RefSeq" id="WP_146435831.1">
    <property type="nucleotide sequence ID" value="NZ_SJPF01000005.1"/>
</dbReference>
<protein>
    <recommendedName>
        <fullName evidence="1">DUF1559 domain-containing protein</fullName>
    </recommendedName>
</protein>
<dbReference type="PANTHER" id="PTHR30093">
    <property type="entry name" value="GENERAL SECRETION PATHWAY PROTEIN G"/>
    <property type="match status" value="1"/>
</dbReference>
<name>A0A5C5UX52_9BACT</name>
<dbReference type="Pfam" id="PF07963">
    <property type="entry name" value="N_methyl"/>
    <property type="match status" value="1"/>
</dbReference>
<dbReference type="InterPro" id="IPR011453">
    <property type="entry name" value="DUF1559"/>
</dbReference>
<dbReference type="InterPro" id="IPR045584">
    <property type="entry name" value="Pilin-like"/>
</dbReference>
<dbReference type="PANTHER" id="PTHR30093:SF2">
    <property type="entry name" value="TYPE II SECRETION SYSTEM PROTEIN H"/>
    <property type="match status" value="1"/>
</dbReference>
<feature type="domain" description="DUF1559" evidence="1">
    <location>
        <begin position="34"/>
        <end position="282"/>
    </location>
</feature>
<keyword evidence="3" id="KW-1185">Reference proteome</keyword>
<organism evidence="2 3">
    <name type="scientific">Blastopirellula retiformator</name>
    <dbReference type="NCBI Taxonomy" id="2527970"/>
    <lineage>
        <taxon>Bacteria</taxon>
        <taxon>Pseudomonadati</taxon>
        <taxon>Planctomycetota</taxon>
        <taxon>Planctomycetia</taxon>
        <taxon>Pirellulales</taxon>
        <taxon>Pirellulaceae</taxon>
        <taxon>Blastopirellula</taxon>
    </lineage>
</organism>
<dbReference type="EMBL" id="SJPF01000005">
    <property type="protein sequence ID" value="TWT30768.1"/>
    <property type="molecule type" value="Genomic_DNA"/>
</dbReference>